<keyword evidence="4" id="KW-0812">Transmembrane</keyword>
<dbReference type="PANTHER" id="PTHR44196">
    <property type="entry name" value="DEHYDROGENASE/REDUCTASE SDR FAMILY MEMBER 7B"/>
    <property type="match status" value="1"/>
</dbReference>
<feature type="transmembrane region" description="Helical" evidence="4">
    <location>
        <begin position="278"/>
        <end position="296"/>
    </location>
</feature>
<dbReference type="GO" id="GO:0016020">
    <property type="term" value="C:membrane"/>
    <property type="evidence" value="ECO:0007669"/>
    <property type="project" value="TreeGrafter"/>
</dbReference>
<dbReference type="RefSeq" id="WP_190885895.1">
    <property type="nucleotide sequence ID" value="NZ_JACWZY010000003.1"/>
</dbReference>
<comment type="similarity">
    <text evidence="1 3">Belongs to the short-chain dehydrogenases/reductases (SDR) family.</text>
</comment>
<keyword evidence="4" id="KW-0472">Membrane</keyword>
<evidence type="ECO:0000256" key="4">
    <source>
        <dbReference type="SAM" id="Phobius"/>
    </source>
</evidence>
<dbReference type="PROSITE" id="PS00061">
    <property type="entry name" value="ADH_SHORT"/>
    <property type="match status" value="1"/>
</dbReference>
<dbReference type="Gene3D" id="3.40.50.720">
    <property type="entry name" value="NAD(P)-binding Rossmann-like Domain"/>
    <property type="match status" value="1"/>
</dbReference>
<dbReference type="PRINTS" id="PR00080">
    <property type="entry name" value="SDRFAMILY"/>
</dbReference>
<dbReference type="EMBL" id="JACWZY010000003">
    <property type="protein sequence ID" value="MBD2700037.1"/>
    <property type="molecule type" value="Genomic_DNA"/>
</dbReference>
<organism evidence="5 6">
    <name type="scientific">Spirosoma profusum</name>
    <dbReference type="NCBI Taxonomy" id="2771354"/>
    <lineage>
        <taxon>Bacteria</taxon>
        <taxon>Pseudomonadati</taxon>
        <taxon>Bacteroidota</taxon>
        <taxon>Cytophagia</taxon>
        <taxon>Cytophagales</taxon>
        <taxon>Cytophagaceae</taxon>
        <taxon>Spirosoma</taxon>
    </lineage>
</organism>
<dbReference type="CDD" id="cd05233">
    <property type="entry name" value="SDR_c"/>
    <property type="match status" value="1"/>
</dbReference>
<keyword evidence="4" id="KW-1133">Transmembrane helix</keyword>
<dbReference type="PANTHER" id="PTHR44196:SF2">
    <property type="entry name" value="SHORT-CHAIN DEHYDROGENASE-RELATED"/>
    <property type="match status" value="1"/>
</dbReference>
<dbReference type="GO" id="GO:0016491">
    <property type="term" value="F:oxidoreductase activity"/>
    <property type="evidence" value="ECO:0007669"/>
    <property type="project" value="UniProtKB-KW"/>
</dbReference>
<keyword evidence="6" id="KW-1185">Reference proteome</keyword>
<protein>
    <submittedName>
        <fullName evidence="5">SDR family oxidoreductase</fullName>
    </submittedName>
</protein>
<reference evidence="5" key="1">
    <citation type="submission" date="2020-09" db="EMBL/GenBank/DDBJ databases">
        <authorList>
            <person name="Kim M.K."/>
        </authorList>
    </citation>
    <scope>NUCLEOTIDE SEQUENCE</scope>
    <source>
        <strain evidence="5">BT702</strain>
    </source>
</reference>
<evidence type="ECO:0000313" key="5">
    <source>
        <dbReference type="EMBL" id="MBD2700037.1"/>
    </source>
</evidence>
<name>A0A926XXW8_9BACT</name>
<dbReference type="AlphaFoldDB" id="A0A926XXW8"/>
<dbReference type="Pfam" id="PF00106">
    <property type="entry name" value="adh_short"/>
    <property type="match status" value="1"/>
</dbReference>
<dbReference type="InterPro" id="IPR020904">
    <property type="entry name" value="Sc_DH/Rdtase_CS"/>
</dbReference>
<evidence type="ECO:0000256" key="2">
    <source>
        <dbReference type="ARBA" id="ARBA00023002"/>
    </source>
</evidence>
<proteinExistence type="inferred from homology"/>
<dbReference type="SUPFAM" id="SSF51735">
    <property type="entry name" value="NAD(P)-binding Rossmann-fold domains"/>
    <property type="match status" value="1"/>
</dbReference>
<accession>A0A926XXW8</accession>
<evidence type="ECO:0000313" key="6">
    <source>
        <dbReference type="Proteomes" id="UP000598820"/>
    </source>
</evidence>
<evidence type="ECO:0000256" key="1">
    <source>
        <dbReference type="ARBA" id="ARBA00006484"/>
    </source>
</evidence>
<comment type="caution">
    <text evidence="5">The sequence shown here is derived from an EMBL/GenBank/DDBJ whole genome shotgun (WGS) entry which is preliminary data.</text>
</comment>
<sequence>MENQTKKTALITGASSGIGRELARLFAKDGYKLVVVGRNTELLEQLANTHTNQYGTETVIIQKDLADPNAPEEIYAETQSKGIQVDVLVNDAGFGEYGQFATETDLQKELNVVQVNAVALMHLTKLYVKDMVARQDGKILMLGSEVSVVPNPMMAVYGATKAFIKSFSEAIRNELQGTNVTVTVLMPGATNTNFFNVAGASDIKGADPAKTANPADVAKEGYEALMQGKDHVVAGWMNKARVAVAHILPDPLLAANARRDMAPKDESGDQQKERGKQFAVGLGLVAGVVAGLFLTYRQTSSYDRMRYRYKANQAGKAAKKALGNAADSVKGVYQKAQEVAEEQFA</sequence>
<dbReference type="Proteomes" id="UP000598820">
    <property type="component" value="Unassembled WGS sequence"/>
</dbReference>
<gene>
    <name evidence="5" type="ORF">IC229_05280</name>
</gene>
<keyword evidence="2" id="KW-0560">Oxidoreductase</keyword>
<dbReference type="InterPro" id="IPR002347">
    <property type="entry name" value="SDR_fam"/>
</dbReference>
<dbReference type="InterPro" id="IPR036291">
    <property type="entry name" value="NAD(P)-bd_dom_sf"/>
</dbReference>
<evidence type="ECO:0000256" key="3">
    <source>
        <dbReference type="RuleBase" id="RU000363"/>
    </source>
</evidence>
<dbReference type="PRINTS" id="PR00081">
    <property type="entry name" value="GDHRDH"/>
</dbReference>